<keyword evidence="1" id="KW-0812">Transmembrane</keyword>
<name>A0ABY4J0P9_9MICO</name>
<dbReference type="RefSeq" id="WP_261811421.1">
    <property type="nucleotide sequence ID" value="NZ_CP078078.1"/>
</dbReference>
<organism evidence="2 3">
    <name type="scientific">Microbacterium aurugineum</name>
    <dbReference type="NCBI Taxonomy" id="2851642"/>
    <lineage>
        <taxon>Bacteria</taxon>
        <taxon>Bacillati</taxon>
        <taxon>Actinomycetota</taxon>
        <taxon>Actinomycetes</taxon>
        <taxon>Micrococcales</taxon>
        <taxon>Microbacteriaceae</taxon>
        <taxon>Microbacterium</taxon>
    </lineage>
</organism>
<protein>
    <submittedName>
        <fullName evidence="2">Apolipoprotein A1/A4/E family protein</fullName>
    </submittedName>
</protein>
<sequence>MSSSPFTGHELRQFEGIPETIAATATQYTNLGAAMKRTADTLRDIAASQISQGTEKLKQDAESIESDLRQAGIRYEGTGTALAPYATALETARAWYTNNHQELESAETAYHSAVSDQQDALWIPAADADQQSEDLMDAANAVTAASEAREDLWRAFDSTFSAWEAAFDTAADGVADAIDAADNDDGFWGTIASALVYIGYAIIAIAVVALFVVSSPWSTILLAATLALSAIHLAGTIYMYANGKASQSDVLWSTFGLVTAGVGGLASRSIRLATAANGGEALVTASQTASKFPSFASGVRTASMPQLSGFTNPFSTLARGSEWAALNKWGTALADWAAKSGPRSATIADAWADAVLSTVPKIGGAGVTSVGSWVAGVAGGFYSSPINPFYYSFGRP</sequence>
<gene>
    <name evidence="2" type="ORF">KV397_12785</name>
</gene>
<accession>A0ABY4J0P9</accession>
<keyword evidence="1" id="KW-1133">Transmembrane helix</keyword>
<keyword evidence="1" id="KW-0472">Membrane</keyword>
<proteinExistence type="predicted"/>
<evidence type="ECO:0000313" key="2">
    <source>
        <dbReference type="EMBL" id="UPL18572.1"/>
    </source>
</evidence>
<evidence type="ECO:0000313" key="3">
    <source>
        <dbReference type="Proteomes" id="UP000830631"/>
    </source>
</evidence>
<reference evidence="2 3" key="1">
    <citation type="submission" date="2021-06" db="EMBL/GenBank/DDBJ databases">
        <title>Genome-based taxonomic framework of Microbacterium strains isolated from marine environment, the description of four new species and reclassification of four preexisting species.</title>
        <authorList>
            <person name="Lee S.D."/>
            <person name="Kim S.-M."/>
            <person name="Byeon Y.-S."/>
            <person name="Yang H.L."/>
            <person name="Kim I.S."/>
        </authorList>
    </citation>
    <scope>NUCLEOTIDE SEQUENCE [LARGE SCALE GENOMIC DNA]</scope>
    <source>
        <strain evidence="2 3">KSW4-10</strain>
    </source>
</reference>
<dbReference type="EMBL" id="CP078078">
    <property type="protein sequence ID" value="UPL18572.1"/>
    <property type="molecule type" value="Genomic_DNA"/>
</dbReference>
<dbReference type="Proteomes" id="UP000830631">
    <property type="component" value="Chromosome"/>
</dbReference>
<evidence type="ECO:0000256" key="1">
    <source>
        <dbReference type="SAM" id="Phobius"/>
    </source>
</evidence>
<feature type="transmembrane region" description="Helical" evidence="1">
    <location>
        <begin position="187"/>
        <end position="213"/>
    </location>
</feature>
<keyword evidence="3" id="KW-1185">Reference proteome</keyword>
<feature type="transmembrane region" description="Helical" evidence="1">
    <location>
        <begin position="220"/>
        <end position="241"/>
    </location>
</feature>